<dbReference type="InterPro" id="IPR009081">
    <property type="entry name" value="PP-bd_ACP"/>
</dbReference>
<dbReference type="InterPro" id="IPR020841">
    <property type="entry name" value="PKS_Beta-ketoAc_synthase_dom"/>
</dbReference>
<name>A0AAW0Q576_9PEZI</name>
<evidence type="ECO:0000256" key="3">
    <source>
        <dbReference type="ARBA" id="ARBA00022553"/>
    </source>
</evidence>
<dbReference type="PANTHER" id="PTHR43775:SF21">
    <property type="entry name" value="NON-REDUCING POLYKETIDE SYNTHASE AUSA-RELATED"/>
    <property type="match status" value="1"/>
</dbReference>
<feature type="domain" description="PKS/mFAS DH" evidence="11">
    <location>
        <begin position="1279"/>
        <end position="1590"/>
    </location>
</feature>
<dbReference type="CDD" id="cd02440">
    <property type="entry name" value="AdoMet_MTases"/>
    <property type="match status" value="1"/>
</dbReference>
<dbReference type="InterPro" id="IPR016035">
    <property type="entry name" value="Acyl_Trfase/lysoPLipase"/>
</dbReference>
<evidence type="ECO:0000256" key="7">
    <source>
        <dbReference type="PROSITE-ProRule" id="PRU01363"/>
    </source>
</evidence>
<feature type="domain" description="Ketosynthase family 3 (KS3)" evidence="10">
    <location>
        <begin position="396"/>
        <end position="790"/>
    </location>
</feature>
<protein>
    <recommendedName>
        <fullName evidence="14">Polyketide synthase</fullName>
    </recommendedName>
</protein>
<proteinExistence type="predicted"/>
<dbReference type="PROSITE" id="PS52019">
    <property type="entry name" value="PKS_MFAS_DH"/>
    <property type="match status" value="1"/>
</dbReference>
<evidence type="ECO:0008006" key="14">
    <source>
        <dbReference type="Google" id="ProtNLM"/>
    </source>
</evidence>
<dbReference type="PROSITE" id="PS50075">
    <property type="entry name" value="CARRIER"/>
    <property type="match status" value="1"/>
</dbReference>
<evidence type="ECO:0000313" key="12">
    <source>
        <dbReference type="EMBL" id="KAK8092951.1"/>
    </source>
</evidence>
<dbReference type="SUPFAM" id="SSF55048">
    <property type="entry name" value="Probable ACP-binding domain of malonyl-CoA ACP transacylase"/>
    <property type="match status" value="1"/>
</dbReference>
<dbReference type="GO" id="GO:0006633">
    <property type="term" value="P:fatty acid biosynthetic process"/>
    <property type="evidence" value="ECO:0007669"/>
    <property type="project" value="InterPro"/>
</dbReference>
<dbReference type="InterPro" id="IPR042104">
    <property type="entry name" value="PKS_dehydratase_sf"/>
</dbReference>
<keyword evidence="5" id="KW-0808">Transferase</keyword>
<dbReference type="InterPro" id="IPR018201">
    <property type="entry name" value="Ketoacyl_synth_AS"/>
</dbReference>
<evidence type="ECO:0000256" key="2">
    <source>
        <dbReference type="ARBA" id="ARBA00022450"/>
    </source>
</evidence>
<dbReference type="InterPro" id="IPR013217">
    <property type="entry name" value="Methyltransf_12"/>
</dbReference>
<reference evidence="12 13" key="1">
    <citation type="submission" date="2023-01" db="EMBL/GenBank/DDBJ databases">
        <title>Analysis of 21 Apiospora genomes using comparative genomics revels a genus with tremendous synthesis potential of carbohydrate active enzymes and secondary metabolites.</title>
        <authorList>
            <person name="Sorensen T."/>
        </authorList>
    </citation>
    <scope>NUCLEOTIDE SEQUENCE [LARGE SCALE GENOMIC DNA]</scope>
    <source>
        <strain evidence="12 13">CBS 117206</strain>
    </source>
</reference>
<dbReference type="SUPFAM" id="SSF47336">
    <property type="entry name" value="ACP-like"/>
    <property type="match status" value="1"/>
</dbReference>
<keyword evidence="4" id="KW-0489">Methyltransferase</keyword>
<dbReference type="InterPro" id="IPR049900">
    <property type="entry name" value="PKS_mFAS_DH"/>
</dbReference>
<feature type="domain" description="Carrier" evidence="9">
    <location>
        <begin position="1677"/>
        <end position="1753"/>
    </location>
</feature>
<dbReference type="Gene3D" id="1.10.1200.10">
    <property type="entry name" value="ACP-like"/>
    <property type="match status" value="1"/>
</dbReference>
<evidence type="ECO:0000259" key="9">
    <source>
        <dbReference type="PROSITE" id="PS50075"/>
    </source>
</evidence>
<dbReference type="InterPro" id="IPR036736">
    <property type="entry name" value="ACP-like_sf"/>
</dbReference>
<dbReference type="Gene3D" id="3.40.50.150">
    <property type="entry name" value="Vaccinia Virus protein VP39"/>
    <property type="match status" value="1"/>
</dbReference>
<dbReference type="Pfam" id="PF18558">
    <property type="entry name" value="HTH_51"/>
    <property type="match status" value="1"/>
</dbReference>
<dbReference type="Pfam" id="PF16073">
    <property type="entry name" value="SAT"/>
    <property type="match status" value="1"/>
</dbReference>
<dbReference type="Pfam" id="PF00109">
    <property type="entry name" value="ketoacyl-synt"/>
    <property type="match status" value="1"/>
</dbReference>
<keyword evidence="6" id="KW-0511">Multifunctional enzyme</keyword>
<keyword evidence="13" id="KW-1185">Reference proteome</keyword>
<feature type="region of interest" description="C-terminal hotdog fold" evidence="7">
    <location>
        <begin position="1435"/>
        <end position="1590"/>
    </location>
</feature>
<organism evidence="12 13">
    <name type="scientific">Apiospora kogelbergensis</name>
    <dbReference type="NCBI Taxonomy" id="1337665"/>
    <lineage>
        <taxon>Eukaryota</taxon>
        <taxon>Fungi</taxon>
        <taxon>Dikarya</taxon>
        <taxon>Ascomycota</taxon>
        <taxon>Pezizomycotina</taxon>
        <taxon>Sordariomycetes</taxon>
        <taxon>Xylariomycetidae</taxon>
        <taxon>Amphisphaeriales</taxon>
        <taxon>Apiosporaceae</taxon>
        <taxon>Apiospora</taxon>
    </lineage>
</organism>
<gene>
    <name evidence="12" type="ORF">PG999_014538</name>
</gene>
<dbReference type="Pfam" id="PF08242">
    <property type="entry name" value="Methyltransf_12"/>
    <property type="match status" value="1"/>
</dbReference>
<evidence type="ECO:0000259" key="10">
    <source>
        <dbReference type="PROSITE" id="PS52004"/>
    </source>
</evidence>
<dbReference type="Proteomes" id="UP001392437">
    <property type="component" value="Unassembled WGS sequence"/>
</dbReference>
<feature type="region of interest" description="N-terminal hotdog fold" evidence="7">
    <location>
        <begin position="1279"/>
        <end position="1411"/>
    </location>
</feature>
<keyword evidence="2" id="KW-0596">Phosphopantetheine</keyword>
<dbReference type="Gene3D" id="3.40.47.10">
    <property type="match status" value="1"/>
</dbReference>
<dbReference type="SMART" id="SM00825">
    <property type="entry name" value="PKS_KS"/>
    <property type="match status" value="1"/>
</dbReference>
<dbReference type="InterPro" id="IPR050091">
    <property type="entry name" value="PKS_NRPS_Biosynth_Enz"/>
</dbReference>
<dbReference type="InterPro" id="IPR041068">
    <property type="entry name" value="HTH_51"/>
</dbReference>
<dbReference type="InterPro" id="IPR032088">
    <property type="entry name" value="SAT"/>
</dbReference>
<dbReference type="InterPro" id="IPR016036">
    <property type="entry name" value="Malonyl_transacylase_ACP-bd"/>
</dbReference>
<comment type="caution">
    <text evidence="12">The sequence shown here is derived from an EMBL/GenBank/DDBJ whole genome shotgun (WGS) entry which is preliminary data.</text>
</comment>
<comment type="caution">
    <text evidence="7">Lacks conserved residue(s) required for the propagation of feature annotation.</text>
</comment>
<dbReference type="SMART" id="SM00827">
    <property type="entry name" value="PKS_AT"/>
    <property type="match status" value="1"/>
</dbReference>
<dbReference type="SUPFAM" id="SSF52151">
    <property type="entry name" value="FabD/lysophospholipase-like"/>
    <property type="match status" value="1"/>
</dbReference>
<evidence type="ECO:0000313" key="13">
    <source>
        <dbReference type="Proteomes" id="UP001392437"/>
    </source>
</evidence>
<evidence type="ECO:0000259" key="11">
    <source>
        <dbReference type="PROSITE" id="PS52019"/>
    </source>
</evidence>
<keyword evidence="3" id="KW-0597">Phosphoprotein</keyword>
<evidence type="ECO:0000256" key="5">
    <source>
        <dbReference type="ARBA" id="ARBA00022679"/>
    </source>
</evidence>
<dbReference type="InterPro" id="IPR014031">
    <property type="entry name" value="Ketoacyl_synth_C"/>
</dbReference>
<dbReference type="PROSITE" id="PS00606">
    <property type="entry name" value="KS3_1"/>
    <property type="match status" value="1"/>
</dbReference>
<dbReference type="Pfam" id="PF00550">
    <property type="entry name" value="PP-binding"/>
    <property type="match status" value="1"/>
</dbReference>
<dbReference type="GO" id="GO:0004315">
    <property type="term" value="F:3-oxoacyl-[acyl-carrier-protein] synthase activity"/>
    <property type="evidence" value="ECO:0007669"/>
    <property type="project" value="InterPro"/>
</dbReference>
<dbReference type="Gene3D" id="3.40.366.10">
    <property type="entry name" value="Malonyl-Coenzyme A Acyl Carrier Protein, domain 2"/>
    <property type="match status" value="2"/>
</dbReference>
<dbReference type="GO" id="GO:0008168">
    <property type="term" value="F:methyltransferase activity"/>
    <property type="evidence" value="ECO:0007669"/>
    <property type="project" value="UniProtKB-KW"/>
</dbReference>
<dbReference type="GO" id="GO:0004312">
    <property type="term" value="F:fatty acid synthase activity"/>
    <property type="evidence" value="ECO:0007669"/>
    <property type="project" value="TreeGrafter"/>
</dbReference>
<evidence type="ECO:0000256" key="1">
    <source>
        <dbReference type="ARBA" id="ARBA00005179"/>
    </source>
</evidence>
<dbReference type="GO" id="GO:0044550">
    <property type="term" value="P:secondary metabolite biosynthetic process"/>
    <property type="evidence" value="ECO:0007669"/>
    <property type="project" value="TreeGrafter"/>
</dbReference>
<evidence type="ECO:0000256" key="6">
    <source>
        <dbReference type="ARBA" id="ARBA00023268"/>
    </source>
</evidence>
<dbReference type="InterPro" id="IPR014030">
    <property type="entry name" value="Ketoacyl_synth_N"/>
</dbReference>
<comment type="pathway">
    <text evidence="1">Secondary metabolite biosynthesis.</text>
</comment>
<dbReference type="CDD" id="cd00833">
    <property type="entry name" value="PKS"/>
    <property type="match status" value="1"/>
</dbReference>
<dbReference type="Pfam" id="PF02801">
    <property type="entry name" value="Ketoacyl-synt_C"/>
    <property type="match status" value="1"/>
</dbReference>
<dbReference type="Pfam" id="PF00698">
    <property type="entry name" value="Acyl_transf_1"/>
    <property type="match status" value="1"/>
</dbReference>
<dbReference type="Gene3D" id="3.30.70.3290">
    <property type="match status" value="1"/>
</dbReference>
<accession>A0AAW0Q576</accession>
<sequence>MPVESTSMLVCGSLIASHNPANLTHLRSSLVHDPSFSGLRRELTELPDVWSLLVDREPSLGSVDAAPLFHSLSSWLEGSSLSCETLSLPEGAPKNTFYAVLTVLTHILEYATFLDRSTTGVEDDAHIKRLEDFRDGGVQGLCIGLLSGMAIACSKNKVELGKNAAIAVRLAICAGACVDLAEQQSAEPTVCLSARWSRQEDSPTHECVVATILKEHPETDSEIQAYISVRSDVCSATITSPKGSLPGLIKSLEEKGAVVKRINLSGRYHHNMHLPMFKKLLEICESIPLFQFPQTARPLVPLRRSDSGELVVQDEPPLHEIALRCILIETADWHTTMVKSLEAMVAKATLPDGDSLKLQKFVLGPMDCAPRPAFAPLPVQLIRPAAAPESSYAYPDDAIAVVGLSCRFPNAETPAKFWEMLESKQTSTRLGPVDSFDCGLFRKSPREAEFLDPQQRLGLHLAYEALESGGYFRPSSSATDNVGCYVGVSSCDYEANVNSHDPTAFSYTGTARAFASGRISHFFGFTGPSMAVDTACSSSGVALHTACRALQAGECALALAGGVHLMTDEGRAHANLGAASFLSPTGACRPFDAAANGYRRGEGGGFVLLKPLAAAAADGDAILAVVAASAVNNSKGNKSITLPASGSQSDLYERVLEIAGMQPAQISYVEAHGTGTAKGDPIECESIRKVLGRSRRPNAPPLLFGSVKGNFGHSEAASGVSALIKTILMLQRGQIPPQANFTVLNPAIPGVEEANMEVSTRMQPWDAAFRAALVNNYGASGTNAALVVCQPPPQRTAKTQMAAAEPARSHKYPIIVSANSPASIRKSCESLLSLVGAEQGTLGEAIVPAIACQLARSQNHDLGYRRVFAAGSVEELTAGLRGDGQGRSAAAIMQKPLGPAKPVVLVFAGQTGREVRLSEEAYHGCALLRSRLDACDRALQSLGLGALFPRIFCAEPIEDLVYLHCMHFAVQYAVAMSWIDAGLRVSALVGHSLGQLTTLCVSGVLSLRDALKLVAGRARLIQTRWGSESGCMLSVDTDSATVEELIKSMPGDDKVEIACYNSAVHHILAGTEAAVASFAELAQSKGVSCQRLEVTHGFHSHLVNSILPEYLELIESLTLRKATIPIEACSPTRQCWSRVTPQMIANQSRQSVYWSHAITRVEERLGANCVWLEAGSRAVGVTMARRALAARQAPTSESASSFHSARLYGADSLDHLTQTTLELWREGVQVQSWLFHGAQAHSYAPLEMPAYSFESSHLWLPLIDNSKHLEEVNTISRPVQFVSLSELSKSANEQVAKFEINQENEEYSLFVQGRTVFGQTLAPSSVWMEAASRALDLLPDQPASPTPAVVHQLRLHAPFGLDHQRRLILVLRRGTASSTTWEFTVESQLLKDSSSSDLHASGTVGRPARQADTRQYQSLLRHLRDRCQTLRQDPDASVVNGAFISKMMAQVADYEKSYLGIRSIASKDFEAVGLVDIPAIAAEKCAATAFIPPLFDNLLIVGELHASSLEGLVRDNLYICKSIDSVITHDGLQGFSVSANEGPWTVHSSLERESAKDLVSDMIVFRPGQKAPVLSILGARFTQISVHSLRRALESVNGATEKIELSVPSNKLGHPSGISSESRIYSNPEFDSDQRLRPRPNNPIRSRSASDLILDNCSDTSALSSTTSPSSAGIATPEDEENVRILTNLLSDHLNCSQGIPPDTPLVMLGLDSLVMMQLKSDIKKAFGNNTSLSKVDENCTLSDLCGLLFPSEPTPQLLSSAEAKPMSSLSKHEAAPLVRTTPTSRTRSAFIELAAREFTTLKQATSDVTRETRFAGFFADVYPDQMRLVTTYILEAFGKMGCDLRTMQPGEILPQISYLPKYERLMSRFYAILEAAGIISAYNDQQLRFKTINNVCFGGSSGDSSSSADLYRDILVKHPHYHPDHQLLAVTGPYLAECLTGEIDGLELIFQEAESRKLLEDVYRSSPMFATGNALLGRFVTQILHQQQQQQALSSVDDNELRILEIGGGTGGTAYLMMDLLLAHKVEFQYTFTDISAALVASTRKQFEARYGRACLQAHMEFTVLDAERAPPAARVGRYHMVVSSNCIHATRDLRQSCGLAERLLRPDGGVLCLLELTRPLPWLDCVFGLLDGWWRFDDGRAYALQDERHWKAALLDAGFATVDWSDDGTRESQQFRLITAWR</sequence>
<dbReference type="InterPro" id="IPR014043">
    <property type="entry name" value="Acyl_transferase_dom"/>
</dbReference>
<evidence type="ECO:0000256" key="4">
    <source>
        <dbReference type="ARBA" id="ARBA00022603"/>
    </source>
</evidence>
<dbReference type="SUPFAM" id="SSF53335">
    <property type="entry name" value="S-adenosyl-L-methionine-dependent methyltransferases"/>
    <property type="match status" value="1"/>
</dbReference>
<dbReference type="SUPFAM" id="SSF53901">
    <property type="entry name" value="Thiolase-like"/>
    <property type="match status" value="1"/>
</dbReference>
<dbReference type="InterPro" id="IPR016039">
    <property type="entry name" value="Thiolase-like"/>
</dbReference>
<dbReference type="Gene3D" id="3.10.129.110">
    <property type="entry name" value="Polyketide synthase dehydratase"/>
    <property type="match status" value="1"/>
</dbReference>
<feature type="region of interest" description="Disordered" evidence="8">
    <location>
        <begin position="1607"/>
        <end position="1650"/>
    </location>
</feature>
<dbReference type="PANTHER" id="PTHR43775">
    <property type="entry name" value="FATTY ACID SYNTHASE"/>
    <property type="match status" value="1"/>
</dbReference>
<dbReference type="EMBL" id="JAQQWP010000012">
    <property type="protein sequence ID" value="KAK8092951.1"/>
    <property type="molecule type" value="Genomic_DNA"/>
</dbReference>
<dbReference type="PROSITE" id="PS52004">
    <property type="entry name" value="KS3_2"/>
    <property type="match status" value="1"/>
</dbReference>
<dbReference type="InterPro" id="IPR029063">
    <property type="entry name" value="SAM-dependent_MTases_sf"/>
</dbReference>
<dbReference type="InterPro" id="IPR001227">
    <property type="entry name" value="Ac_transferase_dom_sf"/>
</dbReference>
<evidence type="ECO:0000256" key="8">
    <source>
        <dbReference type="SAM" id="MobiDB-lite"/>
    </source>
</evidence>
<dbReference type="GO" id="GO:0032259">
    <property type="term" value="P:methylation"/>
    <property type="evidence" value="ECO:0007669"/>
    <property type="project" value="UniProtKB-KW"/>
</dbReference>